<comment type="caution">
    <text evidence="3">The sequence shown here is derived from an EMBL/GenBank/DDBJ whole genome shotgun (WGS) entry which is preliminary data.</text>
</comment>
<dbReference type="PANTHER" id="PTHR10622">
    <property type="entry name" value="HET DOMAIN-CONTAINING PROTEIN"/>
    <property type="match status" value="1"/>
</dbReference>
<name>A0AAE0LZG3_9PEZI</name>
<dbReference type="InterPro" id="IPR058525">
    <property type="entry name" value="DUF8212"/>
</dbReference>
<reference evidence="3" key="2">
    <citation type="submission" date="2023-06" db="EMBL/GenBank/DDBJ databases">
        <authorList>
            <consortium name="Lawrence Berkeley National Laboratory"/>
            <person name="Haridas S."/>
            <person name="Hensen N."/>
            <person name="Bonometti L."/>
            <person name="Westerberg I."/>
            <person name="Brannstrom I.O."/>
            <person name="Guillou S."/>
            <person name="Cros-Aarteil S."/>
            <person name="Calhoun S."/>
            <person name="Kuo A."/>
            <person name="Mondo S."/>
            <person name="Pangilinan J."/>
            <person name="Riley R."/>
            <person name="Labutti K."/>
            <person name="Andreopoulos B."/>
            <person name="Lipzen A."/>
            <person name="Chen C."/>
            <person name="Yanf M."/>
            <person name="Daum C."/>
            <person name="Ng V."/>
            <person name="Clum A."/>
            <person name="Steindorff A."/>
            <person name="Ohm R."/>
            <person name="Martin F."/>
            <person name="Silar P."/>
            <person name="Natvig D."/>
            <person name="Lalanne C."/>
            <person name="Gautier V."/>
            <person name="Ament-Velasquez S.L."/>
            <person name="Kruys A."/>
            <person name="Hutchinson M.I."/>
            <person name="Powell A.J."/>
            <person name="Barry K."/>
            <person name="Miller A.N."/>
            <person name="Grigoriev I.V."/>
            <person name="Debuchy R."/>
            <person name="Gladieux P."/>
            <person name="Thoren M.H."/>
            <person name="Johannesson H."/>
        </authorList>
    </citation>
    <scope>NUCLEOTIDE SEQUENCE</scope>
    <source>
        <strain evidence="3">CBS 118394</strain>
    </source>
</reference>
<evidence type="ECO:0000259" key="1">
    <source>
        <dbReference type="Pfam" id="PF06985"/>
    </source>
</evidence>
<gene>
    <name evidence="3" type="ORF">B0H66DRAFT_459760</name>
</gene>
<organism evidence="3 4">
    <name type="scientific">Apodospora peruviana</name>
    <dbReference type="NCBI Taxonomy" id="516989"/>
    <lineage>
        <taxon>Eukaryota</taxon>
        <taxon>Fungi</taxon>
        <taxon>Dikarya</taxon>
        <taxon>Ascomycota</taxon>
        <taxon>Pezizomycotina</taxon>
        <taxon>Sordariomycetes</taxon>
        <taxon>Sordariomycetidae</taxon>
        <taxon>Sordariales</taxon>
        <taxon>Lasiosphaeriaceae</taxon>
        <taxon>Apodospora</taxon>
    </lineage>
</organism>
<dbReference type="Pfam" id="PF26640">
    <property type="entry name" value="DUF8212"/>
    <property type="match status" value="1"/>
</dbReference>
<protein>
    <submittedName>
        <fullName evidence="3">Heterokaryon incompatibility protein-domain-containing protein</fullName>
    </submittedName>
</protein>
<evidence type="ECO:0000313" key="3">
    <source>
        <dbReference type="EMBL" id="KAK3312559.1"/>
    </source>
</evidence>
<dbReference type="PANTHER" id="PTHR10622:SF12">
    <property type="entry name" value="HET DOMAIN-CONTAINING PROTEIN"/>
    <property type="match status" value="1"/>
</dbReference>
<reference evidence="3" key="1">
    <citation type="journal article" date="2023" name="Mol. Phylogenet. Evol.">
        <title>Genome-scale phylogeny and comparative genomics of the fungal order Sordariales.</title>
        <authorList>
            <person name="Hensen N."/>
            <person name="Bonometti L."/>
            <person name="Westerberg I."/>
            <person name="Brannstrom I.O."/>
            <person name="Guillou S."/>
            <person name="Cros-Aarteil S."/>
            <person name="Calhoun S."/>
            <person name="Haridas S."/>
            <person name="Kuo A."/>
            <person name="Mondo S."/>
            <person name="Pangilinan J."/>
            <person name="Riley R."/>
            <person name="LaButti K."/>
            <person name="Andreopoulos B."/>
            <person name="Lipzen A."/>
            <person name="Chen C."/>
            <person name="Yan M."/>
            <person name="Daum C."/>
            <person name="Ng V."/>
            <person name="Clum A."/>
            <person name="Steindorff A."/>
            <person name="Ohm R.A."/>
            <person name="Martin F."/>
            <person name="Silar P."/>
            <person name="Natvig D.O."/>
            <person name="Lalanne C."/>
            <person name="Gautier V."/>
            <person name="Ament-Velasquez S.L."/>
            <person name="Kruys A."/>
            <person name="Hutchinson M.I."/>
            <person name="Powell A.J."/>
            <person name="Barry K."/>
            <person name="Miller A.N."/>
            <person name="Grigoriev I.V."/>
            <person name="Debuchy R."/>
            <person name="Gladieux P."/>
            <person name="Hiltunen Thoren M."/>
            <person name="Johannesson H."/>
        </authorList>
    </citation>
    <scope>NUCLEOTIDE SEQUENCE</scope>
    <source>
        <strain evidence="3">CBS 118394</strain>
    </source>
</reference>
<proteinExistence type="predicted"/>
<feature type="non-terminal residue" evidence="3">
    <location>
        <position position="299"/>
    </location>
</feature>
<dbReference type="Pfam" id="PF06985">
    <property type="entry name" value="HET"/>
    <property type="match status" value="1"/>
</dbReference>
<sequence>MHLIDVDTFELREFTPVNLPRYAILSHTWGDDEVTFQDMKSARSSQTNSKKGFQKLRYTCEEAKRQDFQWAWVDTCCIDKSSSAELSEAINSMFNWYRDSSICFAYLSDAPNDSRPGAVDSPFLRSRWFKRGWTLQKLIAPGNVRFYSEGWTYLGDRYRLCGLIENITRIPSQLLVGIKRVHHYSVAQRMSWASNRETTRLEDRAYSLLELFDINMPLLYGEGTKAFQRLQEEIVKQTDDHSLFAWTVPASSRKAWRLHRVLAESPDEFDDCQKVSVLHEEIGEPSLMTKKGLQITAPM</sequence>
<evidence type="ECO:0000259" key="2">
    <source>
        <dbReference type="Pfam" id="PF26640"/>
    </source>
</evidence>
<accession>A0AAE0LZG3</accession>
<dbReference type="AlphaFoldDB" id="A0AAE0LZG3"/>
<dbReference type="EMBL" id="JAUEDM010000009">
    <property type="protein sequence ID" value="KAK3312559.1"/>
    <property type="molecule type" value="Genomic_DNA"/>
</dbReference>
<feature type="domain" description="Heterokaryon incompatibility" evidence="1">
    <location>
        <begin position="22"/>
        <end position="115"/>
    </location>
</feature>
<keyword evidence="4" id="KW-1185">Reference proteome</keyword>
<feature type="domain" description="DUF8212" evidence="2">
    <location>
        <begin position="225"/>
        <end position="249"/>
    </location>
</feature>
<dbReference type="InterPro" id="IPR010730">
    <property type="entry name" value="HET"/>
</dbReference>
<dbReference type="Proteomes" id="UP001283341">
    <property type="component" value="Unassembled WGS sequence"/>
</dbReference>
<evidence type="ECO:0000313" key="4">
    <source>
        <dbReference type="Proteomes" id="UP001283341"/>
    </source>
</evidence>